<reference evidence="1" key="1">
    <citation type="submission" date="2024-07" db="EMBL/GenBank/DDBJ databases">
        <title>Genome sequencing of plant associated microbes to promote plant fitness in Sorghum bicolor and Oryza sativa.</title>
        <authorList>
            <person name="Coleman-Derr D."/>
        </authorList>
    </citation>
    <scope>NUCLEOTIDE SEQUENCE</scope>
    <source>
        <strain evidence="1">SAI-173</strain>
    </source>
</reference>
<comment type="caution">
    <text evidence="1">The sequence shown here is derived from an EMBL/GenBank/DDBJ whole genome shotgun (WGS) entry which is preliminary data.</text>
</comment>
<organism evidence="1 2">
    <name type="scientific">Streptomyces albogriseolus</name>
    <dbReference type="NCBI Taxonomy" id="1887"/>
    <lineage>
        <taxon>Bacteria</taxon>
        <taxon>Bacillati</taxon>
        <taxon>Actinomycetota</taxon>
        <taxon>Actinomycetes</taxon>
        <taxon>Kitasatosporales</taxon>
        <taxon>Streptomycetaceae</taxon>
        <taxon>Streptomyces</taxon>
        <taxon>Streptomyces albogriseolus group</taxon>
    </lineage>
</organism>
<dbReference type="EMBL" id="JBGCBD010000002">
    <property type="protein sequence ID" value="MEY9812957.1"/>
    <property type="molecule type" value="Genomic_DNA"/>
</dbReference>
<evidence type="ECO:0000313" key="2">
    <source>
        <dbReference type="Proteomes" id="UP001565447"/>
    </source>
</evidence>
<sequence>MSYTVRSLHADEWPRAKALRLEALRDPVASIAFMETYGSAVARPDSYWQELSERRAEGASGTQQIIAAGPDGEWVGTVTVVMEEAGTTDWAGLPVERRQGHLVGVYVQPGHRGIGLTEVLFDAALEWAWAQGAERVRLLVHEDNARALRAYRKAGFVETGVTTTLGPAPDERELELAVERPDPESDL</sequence>
<evidence type="ECO:0000313" key="1">
    <source>
        <dbReference type="EMBL" id="MEY9812957.1"/>
    </source>
</evidence>
<dbReference type="Proteomes" id="UP001565447">
    <property type="component" value="Unassembled WGS sequence"/>
</dbReference>
<accession>A0ACC6UNG1</accession>
<keyword evidence="2" id="KW-1185">Reference proteome</keyword>
<name>A0ACC6UNG1_STRAO</name>
<proteinExistence type="predicted"/>
<protein>
    <submittedName>
        <fullName evidence="1">GNAT superfamily N-acetyltransferase</fullName>
    </submittedName>
</protein>
<gene>
    <name evidence="1" type="ORF">RKD21_003214</name>
</gene>